<dbReference type="EMBL" id="CCRH01000046">
    <property type="protein sequence ID" value="CDZ41747.1"/>
    <property type="molecule type" value="Genomic_DNA"/>
</dbReference>
<dbReference type="Pfam" id="PF01850">
    <property type="entry name" value="PIN"/>
    <property type="match status" value="1"/>
</dbReference>
<dbReference type="RefSeq" id="WP_046669711.1">
    <property type="nucleotide sequence ID" value="NZ_CCRH01000046.1"/>
</dbReference>
<dbReference type="Proteomes" id="UP000046176">
    <property type="component" value="Unassembled WGS sequence"/>
</dbReference>
<gene>
    <name evidence="2" type="ORF">NGAL_HAMBI1145_60470</name>
</gene>
<dbReference type="Gene3D" id="3.40.50.1010">
    <property type="entry name" value="5'-nuclease"/>
    <property type="match status" value="1"/>
</dbReference>
<evidence type="ECO:0000259" key="1">
    <source>
        <dbReference type="Pfam" id="PF01850"/>
    </source>
</evidence>
<dbReference type="InterPro" id="IPR002716">
    <property type="entry name" value="PIN_dom"/>
</dbReference>
<accession>A0A0T7G3H4</accession>
<evidence type="ECO:0000313" key="3">
    <source>
        <dbReference type="Proteomes" id="UP000046176"/>
    </source>
</evidence>
<feature type="domain" description="PIN" evidence="1">
    <location>
        <begin position="1"/>
        <end position="141"/>
    </location>
</feature>
<dbReference type="OrthoDB" id="32625at2"/>
<reference evidence="2 3" key="1">
    <citation type="submission" date="2014-08" db="EMBL/GenBank/DDBJ databases">
        <authorList>
            <person name="Chen Y.-H."/>
        </authorList>
    </citation>
    <scope>NUCLEOTIDE SEQUENCE [LARGE SCALE GENOMIC DNA]</scope>
</reference>
<sequence>MFLDASAIVAVCGDEKDAGYFIAKIEMSNKPIFYSSLSMFEAVISLARKKTISIHGENVSTPPEIIDQVQAQVEAFVETIGAKELSISGTLHKKAIEVARTYGRFVGHPAKLNFGDCFAYACAQSYRLPLLFKGDDFSKTDIDMA</sequence>
<evidence type="ECO:0000313" key="2">
    <source>
        <dbReference type="EMBL" id="CDZ41747.1"/>
    </source>
</evidence>
<name>A0A0T7G3H4_NEOGA</name>
<organism evidence="2 3">
    <name type="scientific">Neorhizobium galegae bv. officinalis</name>
    <dbReference type="NCBI Taxonomy" id="323656"/>
    <lineage>
        <taxon>Bacteria</taxon>
        <taxon>Pseudomonadati</taxon>
        <taxon>Pseudomonadota</taxon>
        <taxon>Alphaproteobacteria</taxon>
        <taxon>Hyphomicrobiales</taxon>
        <taxon>Rhizobiaceae</taxon>
        <taxon>Rhizobium/Agrobacterium group</taxon>
        <taxon>Neorhizobium</taxon>
    </lineage>
</organism>
<dbReference type="SUPFAM" id="SSF88723">
    <property type="entry name" value="PIN domain-like"/>
    <property type="match status" value="1"/>
</dbReference>
<dbReference type="InterPro" id="IPR029060">
    <property type="entry name" value="PIN-like_dom_sf"/>
</dbReference>
<dbReference type="CDD" id="cd09871">
    <property type="entry name" value="PIN_MtVapC28-VapC30-like"/>
    <property type="match status" value="1"/>
</dbReference>
<dbReference type="AlphaFoldDB" id="A0A0T7G3H4"/>
<proteinExistence type="predicted"/>
<protein>
    <submittedName>
        <fullName evidence="2">Probable ribonuclease VapC 3</fullName>
    </submittedName>
</protein>